<dbReference type="SUPFAM" id="SSF51658">
    <property type="entry name" value="Xylose isomerase-like"/>
    <property type="match status" value="1"/>
</dbReference>
<dbReference type="GO" id="GO:0009045">
    <property type="term" value="F:xylose isomerase activity"/>
    <property type="evidence" value="ECO:0007669"/>
    <property type="project" value="UniProtKB-EC"/>
</dbReference>
<sequence length="67" mass="7790">MPYFPGVDKVRFEGPASESPLAFRHYDANKLILGKPMREHLRMAVCYWHTFVWPGADMFGMGTFQRP</sequence>
<keyword evidence="4" id="KW-0859">Xylose metabolism</keyword>
<comment type="subunit">
    <text evidence="2">Homotetramer.</text>
</comment>
<dbReference type="Gene3D" id="3.20.20.150">
    <property type="entry name" value="Divalent-metal-dependent TIM barrel enzymes"/>
    <property type="match status" value="1"/>
</dbReference>
<keyword evidence="5" id="KW-0479">Metal-binding</keyword>
<dbReference type="PATRIC" id="fig|75588.4.peg.4859"/>
<evidence type="ECO:0000256" key="8">
    <source>
        <dbReference type="ARBA" id="ARBA00033659"/>
    </source>
</evidence>
<dbReference type="EMBL" id="JYLH01000006">
    <property type="protein sequence ID" value="KRP45892.1"/>
    <property type="molecule type" value="Genomic_DNA"/>
</dbReference>
<comment type="catalytic activity">
    <reaction evidence="8">
        <text>alpha-D-xylose = alpha-D-xylulofuranose</text>
        <dbReference type="Rhea" id="RHEA:22816"/>
        <dbReference type="ChEBI" id="CHEBI:28518"/>
        <dbReference type="ChEBI" id="CHEBI:188998"/>
        <dbReference type="EC" id="5.3.1.5"/>
    </reaction>
</comment>
<dbReference type="PROSITE" id="PS51415">
    <property type="entry name" value="XYLOSE_ISOMERASE"/>
    <property type="match status" value="1"/>
</dbReference>
<dbReference type="GO" id="GO:0042732">
    <property type="term" value="P:D-xylose metabolic process"/>
    <property type="evidence" value="ECO:0007669"/>
    <property type="project" value="UniProtKB-KW"/>
</dbReference>
<protein>
    <recommendedName>
        <fullName evidence="3">xylose isomerase</fullName>
        <ecNumber evidence="3">5.3.1.5</ecNumber>
    </recommendedName>
</protein>
<evidence type="ECO:0000256" key="4">
    <source>
        <dbReference type="ARBA" id="ARBA00022629"/>
    </source>
</evidence>
<accession>A0A0R2YHU9</accession>
<comment type="caution">
    <text evidence="9">The sequence shown here is derived from an EMBL/GenBank/DDBJ whole genome shotgun (WGS) entry which is preliminary data.</text>
</comment>
<dbReference type="EC" id="5.3.1.5" evidence="3"/>
<dbReference type="PANTHER" id="PTHR48408">
    <property type="match status" value="1"/>
</dbReference>
<dbReference type="Proteomes" id="UP000051446">
    <property type="component" value="Unassembled WGS sequence"/>
</dbReference>
<reference evidence="9 10" key="1">
    <citation type="submission" date="2015-02" db="EMBL/GenBank/DDBJ databases">
        <title>Pseudomonas helleri sp. nov. and Pseudomonas weihenstephanensis sp. nov., isolated from raw cows milk.</title>
        <authorList>
            <person name="von Neubeck M."/>
            <person name="Huptas C."/>
            <person name="Wenning M."/>
            <person name="Scherer S."/>
        </authorList>
    </citation>
    <scope>NUCLEOTIDE SEQUENCE [LARGE SCALE GENOMIC DNA]</scope>
    <source>
        <strain evidence="9 10">DSM 17149</strain>
    </source>
</reference>
<name>A0A0R2YHU9_9PSED</name>
<evidence type="ECO:0000256" key="5">
    <source>
        <dbReference type="ARBA" id="ARBA00022723"/>
    </source>
</evidence>
<dbReference type="GO" id="GO:0046872">
    <property type="term" value="F:metal ion binding"/>
    <property type="evidence" value="ECO:0007669"/>
    <property type="project" value="UniProtKB-KW"/>
</dbReference>
<evidence type="ECO:0000256" key="7">
    <source>
        <dbReference type="ARBA" id="ARBA00023277"/>
    </source>
</evidence>
<organism evidence="9 10">
    <name type="scientific">Pseudomonas libanensis</name>
    <dbReference type="NCBI Taxonomy" id="75588"/>
    <lineage>
        <taxon>Bacteria</taxon>
        <taxon>Pseudomonadati</taxon>
        <taxon>Pseudomonadota</taxon>
        <taxon>Gammaproteobacteria</taxon>
        <taxon>Pseudomonadales</taxon>
        <taxon>Pseudomonadaceae</taxon>
        <taxon>Pseudomonas</taxon>
    </lineage>
</organism>
<dbReference type="PANTHER" id="PTHR48408:SF1">
    <property type="entry name" value="XYLOSE ISOMERASE"/>
    <property type="match status" value="1"/>
</dbReference>
<keyword evidence="7" id="KW-0119">Carbohydrate metabolism</keyword>
<keyword evidence="6" id="KW-0413">Isomerase</keyword>
<proteinExistence type="inferred from homology"/>
<evidence type="ECO:0000256" key="6">
    <source>
        <dbReference type="ARBA" id="ARBA00023235"/>
    </source>
</evidence>
<evidence type="ECO:0000256" key="2">
    <source>
        <dbReference type="ARBA" id="ARBA00011881"/>
    </source>
</evidence>
<evidence type="ECO:0000256" key="3">
    <source>
        <dbReference type="ARBA" id="ARBA00011958"/>
    </source>
</evidence>
<dbReference type="InterPro" id="IPR001998">
    <property type="entry name" value="Xylose_isomerase"/>
</dbReference>
<evidence type="ECO:0000313" key="10">
    <source>
        <dbReference type="Proteomes" id="UP000051446"/>
    </source>
</evidence>
<gene>
    <name evidence="9" type="ORF">TU73_12245</name>
</gene>
<evidence type="ECO:0000256" key="1">
    <source>
        <dbReference type="ARBA" id="ARBA00005765"/>
    </source>
</evidence>
<dbReference type="InterPro" id="IPR036237">
    <property type="entry name" value="Xyl_isomerase-like_sf"/>
</dbReference>
<evidence type="ECO:0000313" key="9">
    <source>
        <dbReference type="EMBL" id="KRP45892.1"/>
    </source>
</evidence>
<comment type="similarity">
    <text evidence="1">Belongs to the xylose isomerase family.</text>
</comment>
<dbReference type="AlphaFoldDB" id="A0A0R2YHU9"/>